<evidence type="ECO:0000256" key="10">
    <source>
        <dbReference type="ARBA" id="ARBA00023049"/>
    </source>
</evidence>
<evidence type="ECO:0000256" key="8">
    <source>
        <dbReference type="ARBA" id="ARBA00022833"/>
    </source>
</evidence>
<dbReference type="GO" id="GO:0046872">
    <property type="term" value="F:metal ion binding"/>
    <property type="evidence" value="ECO:0007669"/>
    <property type="project" value="UniProtKB-KW"/>
</dbReference>
<dbReference type="EMBL" id="CAJNIZ010022223">
    <property type="protein sequence ID" value="CAE7459794.1"/>
    <property type="molecule type" value="Genomic_DNA"/>
</dbReference>
<sequence length="751" mass="84143">MPDSESTNIETITKFVAAWSRLDAEELASYFAEDGCYYNIPTQPVRGRDAVLAFIKGFTANWTKTQWDIIHIAAAGDVVFCERLDRTETTAGNVDLPCLGVFEMQDGKIKEWRDYFDLQTFMGAMSGSKSTLAQQIAAQLELEVLDLDTIAWRTDNPTELASTETAVACLQDFFNKHPAWIIEGCYEHLIGPWEPHKYTSKAEQDKNLEFLLSWVKEYYHRTGTMMSNTWRRSSALQKRCFQLDCYRNRVAEVDGSVVGFALCNLLGEYLHLHEMSVHPDFGRRGIGRGLIEATKTSARDSGLPGVTLTTFSHIPWNGPFYERCGFVTLTEAQLTPDLTKILQQEDTDGYINRVAMLARSQHDVELFNTLLKDSDVMRVNEQIAKQTEKGNLGVRRHLLSTSVRLSSAMAKTLHATADECREKLSLDIPLELYVFPSASYNAACVKPEAGRLFIMFSSSILEAFSESEIRFVMGHELGHHLFHHHDIPIGYIMRGQNRPSPRLALELTSWSRYAEISADRAGAHCANDLESVAHALFKLASGLSGRYAEFSLADFLAQVDEMQLEEAQPGQGAPMEDWFLTHPFSPLRVKALKLFHESILADGGSMDINELDMGVESLMSLMEPSYLKGKTDTAEALRRLLFAAAIAVADASQGISEAEVKVFEEFFGKAAFSERLNTEALKAEVAARIEQVNESTSIPQRMQVVRDLCIMSKADGRTTKEERNTLYEIASALHITPLFVDKTLDADPELD</sequence>
<keyword evidence="7" id="KW-0378">Hydrolase</keyword>
<dbReference type="Pfam" id="PF13508">
    <property type="entry name" value="Acetyltransf_7"/>
    <property type="match status" value="1"/>
</dbReference>
<dbReference type="InterPro" id="IPR011944">
    <property type="entry name" value="Steroid_delta5-4_isomerase"/>
</dbReference>
<dbReference type="PROSITE" id="PS51186">
    <property type="entry name" value="GNAT"/>
    <property type="match status" value="1"/>
</dbReference>
<name>A0A812RXU3_SYMPI</name>
<dbReference type="Gene3D" id="1.10.3680.10">
    <property type="entry name" value="TerB-like"/>
    <property type="match status" value="1"/>
</dbReference>
<dbReference type="NCBIfam" id="TIGR02246">
    <property type="entry name" value="SgcJ/EcaC family oxidoreductase"/>
    <property type="match status" value="1"/>
</dbReference>
<evidence type="ECO:0000313" key="13">
    <source>
        <dbReference type="EMBL" id="CAE7459794.1"/>
    </source>
</evidence>
<organism evidence="13 14">
    <name type="scientific">Symbiodinium pilosum</name>
    <name type="common">Dinoflagellate</name>
    <dbReference type="NCBI Taxonomy" id="2952"/>
    <lineage>
        <taxon>Eukaryota</taxon>
        <taxon>Sar</taxon>
        <taxon>Alveolata</taxon>
        <taxon>Dinophyceae</taxon>
        <taxon>Suessiales</taxon>
        <taxon>Symbiodiniaceae</taxon>
        <taxon>Symbiodinium</taxon>
    </lineage>
</organism>
<dbReference type="InterPro" id="IPR000182">
    <property type="entry name" value="GNAT_dom"/>
</dbReference>
<dbReference type="CDD" id="cd04301">
    <property type="entry name" value="NAT_SF"/>
    <property type="match status" value="1"/>
</dbReference>
<evidence type="ECO:0000256" key="3">
    <source>
        <dbReference type="ARBA" id="ARBA00022475"/>
    </source>
</evidence>
<protein>
    <submittedName>
        <fullName evidence="13">LimA protein</fullName>
    </submittedName>
</protein>
<dbReference type="AlphaFoldDB" id="A0A812RXU3"/>
<dbReference type="InterPro" id="IPR050083">
    <property type="entry name" value="HtpX_protease"/>
</dbReference>
<dbReference type="GO" id="GO:0005886">
    <property type="term" value="C:plasma membrane"/>
    <property type="evidence" value="ECO:0007669"/>
    <property type="project" value="UniProtKB-SubCell"/>
</dbReference>
<dbReference type="Pfam" id="PF05099">
    <property type="entry name" value="TerB"/>
    <property type="match status" value="1"/>
</dbReference>
<dbReference type="SUPFAM" id="SSF55729">
    <property type="entry name" value="Acyl-CoA N-acyltransferases (Nat)"/>
    <property type="match status" value="1"/>
</dbReference>
<comment type="caution">
    <text evidence="13">The sequence shown here is derived from an EMBL/GenBank/DDBJ whole genome shotgun (WGS) entry which is preliminary data.</text>
</comment>
<evidence type="ECO:0000256" key="11">
    <source>
        <dbReference type="ARBA" id="ARBA00023136"/>
    </source>
</evidence>
<keyword evidence="6" id="KW-0479">Metal-binding</keyword>
<keyword evidence="9" id="KW-1133">Transmembrane helix</keyword>
<dbReference type="OrthoDB" id="2744543at2759"/>
<comment type="cofactor">
    <cofactor evidence="1">
        <name>Zn(2+)</name>
        <dbReference type="ChEBI" id="CHEBI:29105"/>
    </cofactor>
</comment>
<dbReference type="PANTHER" id="PTHR43221:SF1">
    <property type="entry name" value="PROTEASE HTPX"/>
    <property type="match status" value="1"/>
</dbReference>
<dbReference type="SUPFAM" id="SSF158682">
    <property type="entry name" value="TerB-like"/>
    <property type="match status" value="1"/>
</dbReference>
<dbReference type="Proteomes" id="UP000649617">
    <property type="component" value="Unassembled WGS sequence"/>
</dbReference>
<dbReference type="GO" id="GO:0016747">
    <property type="term" value="F:acyltransferase activity, transferring groups other than amino-acyl groups"/>
    <property type="evidence" value="ECO:0007669"/>
    <property type="project" value="InterPro"/>
</dbReference>
<dbReference type="InterPro" id="IPR029024">
    <property type="entry name" value="TerB-like"/>
</dbReference>
<dbReference type="PANTHER" id="PTHR43221">
    <property type="entry name" value="PROTEASE HTPX"/>
    <property type="match status" value="1"/>
</dbReference>
<dbReference type="Gene3D" id="3.30.2010.10">
    <property type="entry name" value="Metalloproteases ('zincins'), catalytic domain"/>
    <property type="match status" value="1"/>
</dbReference>
<dbReference type="InterPro" id="IPR016181">
    <property type="entry name" value="Acyl_CoA_acyltransferase"/>
</dbReference>
<proteinExistence type="predicted"/>
<dbReference type="GO" id="GO:0004222">
    <property type="term" value="F:metalloendopeptidase activity"/>
    <property type="evidence" value="ECO:0007669"/>
    <property type="project" value="InterPro"/>
</dbReference>
<dbReference type="GO" id="GO:0006508">
    <property type="term" value="P:proteolysis"/>
    <property type="evidence" value="ECO:0007669"/>
    <property type="project" value="UniProtKB-KW"/>
</dbReference>
<keyword evidence="11" id="KW-0472">Membrane</keyword>
<dbReference type="Gene3D" id="3.10.450.50">
    <property type="match status" value="1"/>
</dbReference>
<gene>
    <name evidence="13" type="primary">limA</name>
    <name evidence="13" type="ORF">SPIL2461_LOCUS11446</name>
</gene>
<dbReference type="InterPro" id="IPR032710">
    <property type="entry name" value="NTF2-like_dom_sf"/>
</dbReference>
<dbReference type="Pfam" id="PF07858">
    <property type="entry name" value="LEH"/>
    <property type="match status" value="1"/>
</dbReference>
<dbReference type="Gene3D" id="3.40.630.30">
    <property type="match status" value="1"/>
</dbReference>
<dbReference type="Pfam" id="PF01435">
    <property type="entry name" value="Peptidase_M48"/>
    <property type="match status" value="2"/>
</dbReference>
<keyword evidence="10" id="KW-0482">Metalloprotease</keyword>
<evidence type="ECO:0000256" key="9">
    <source>
        <dbReference type="ARBA" id="ARBA00022989"/>
    </source>
</evidence>
<dbReference type="InterPro" id="IPR013100">
    <property type="entry name" value="LEH"/>
</dbReference>
<dbReference type="CDD" id="cd07177">
    <property type="entry name" value="terB_like"/>
    <property type="match status" value="1"/>
</dbReference>
<comment type="subcellular location">
    <subcellularLocation>
        <location evidence="2">Cell membrane</location>
        <topology evidence="2">Multi-pass membrane protein</topology>
    </subcellularLocation>
</comment>
<keyword evidence="5" id="KW-0812">Transmembrane</keyword>
<keyword evidence="3" id="KW-1003">Cell membrane</keyword>
<evidence type="ECO:0000313" key="14">
    <source>
        <dbReference type="Proteomes" id="UP000649617"/>
    </source>
</evidence>
<dbReference type="CDD" id="cd07325">
    <property type="entry name" value="M48_Ste24p_like"/>
    <property type="match status" value="1"/>
</dbReference>
<evidence type="ECO:0000256" key="5">
    <source>
        <dbReference type="ARBA" id="ARBA00022692"/>
    </source>
</evidence>
<accession>A0A812RXU3</accession>
<evidence type="ECO:0000256" key="6">
    <source>
        <dbReference type="ARBA" id="ARBA00022723"/>
    </source>
</evidence>
<evidence type="ECO:0000256" key="1">
    <source>
        <dbReference type="ARBA" id="ARBA00001947"/>
    </source>
</evidence>
<evidence type="ECO:0000256" key="2">
    <source>
        <dbReference type="ARBA" id="ARBA00004651"/>
    </source>
</evidence>
<evidence type="ECO:0000256" key="4">
    <source>
        <dbReference type="ARBA" id="ARBA00022670"/>
    </source>
</evidence>
<feature type="domain" description="N-acetyltransferase" evidence="12">
    <location>
        <begin position="198"/>
        <end position="345"/>
    </location>
</feature>
<reference evidence="13" key="1">
    <citation type="submission" date="2021-02" db="EMBL/GenBank/DDBJ databases">
        <authorList>
            <person name="Dougan E. K."/>
            <person name="Rhodes N."/>
            <person name="Thang M."/>
            <person name="Chan C."/>
        </authorList>
    </citation>
    <scope>NUCLEOTIDE SEQUENCE</scope>
</reference>
<keyword evidence="14" id="KW-1185">Reference proteome</keyword>
<keyword evidence="4" id="KW-0645">Protease</keyword>
<evidence type="ECO:0000256" key="7">
    <source>
        <dbReference type="ARBA" id="ARBA00022801"/>
    </source>
</evidence>
<dbReference type="InterPro" id="IPR007791">
    <property type="entry name" value="DjlA_N"/>
</dbReference>
<evidence type="ECO:0000259" key="12">
    <source>
        <dbReference type="PROSITE" id="PS51186"/>
    </source>
</evidence>
<keyword evidence="8" id="KW-0862">Zinc</keyword>
<dbReference type="SUPFAM" id="SSF54427">
    <property type="entry name" value="NTF2-like"/>
    <property type="match status" value="1"/>
</dbReference>
<dbReference type="InterPro" id="IPR001915">
    <property type="entry name" value="Peptidase_M48"/>
</dbReference>